<sequence length="94" mass="10306">MSHNQDLPSKPSTLWKYTRPAEAAVGSALAIAEARRHSKLGVALPEQLKSSQVKSSQVKSSQRSVQVQVQVQLSEPLGFARSSRPYNLDDEVFA</sequence>
<dbReference type="Proteomes" id="UP000030751">
    <property type="component" value="Unassembled WGS sequence"/>
</dbReference>
<name>W9PIE8_FUSOX</name>
<organism evidence="1">
    <name type="scientific">Fusarium oxysporum f. sp. pisi HDV247</name>
    <dbReference type="NCBI Taxonomy" id="1080344"/>
    <lineage>
        <taxon>Eukaryota</taxon>
        <taxon>Fungi</taxon>
        <taxon>Dikarya</taxon>
        <taxon>Ascomycota</taxon>
        <taxon>Pezizomycotina</taxon>
        <taxon>Sordariomycetes</taxon>
        <taxon>Hypocreomycetidae</taxon>
        <taxon>Hypocreales</taxon>
        <taxon>Nectriaceae</taxon>
        <taxon>Fusarium</taxon>
        <taxon>Fusarium oxysporum species complex</taxon>
    </lineage>
</organism>
<proteinExistence type="predicted"/>
<dbReference type="AlphaFoldDB" id="W9PIE8"/>
<accession>W9PIE8</accession>
<reference evidence="1" key="1">
    <citation type="submission" date="2011-10" db="EMBL/GenBank/DDBJ databases">
        <title>The Genome Sequence of Fusarium oxysporum HDV247.</title>
        <authorList>
            <consortium name="The Broad Institute Genome Sequencing Platform"/>
            <person name="Ma L.-J."/>
            <person name="Gale L.R."/>
            <person name="Schwartz D.C."/>
            <person name="Zhou S."/>
            <person name="Corby-Kistler H."/>
            <person name="Young S.K."/>
            <person name="Zeng Q."/>
            <person name="Gargeya S."/>
            <person name="Fitzgerald M."/>
            <person name="Haas B."/>
            <person name="Abouelleil A."/>
            <person name="Alvarado L."/>
            <person name="Arachchi H.M."/>
            <person name="Berlin A."/>
            <person name="Brown A."/>
            <person name="Chapman S.B."/>
            <person name="Chen Z."/>
            <person name="Dunbar C."/>
            <person name="Freedman E."/>
            <person name="Gearin G."/>
            <person name="Goldberg J."/>
            <person name="Griggs A."/>
            <person name="Gujja S."/>
            <person name="Heiman D."/>
            <person name="Howarth C."/>
            <person name="Larson L."/>
            <person name="Lui A."/>
            <person name="MacDonald P.J.P."/>
            <person name="Montmayeur A."/>
            <person name="Murphy C."/>
            <person name="Neiman D."/>
            <person name="Pearson M."/>
            <person name="Priest M."/>
            <person name="Roberts A."/>
            <person name="Saif S."/>
            <person name="Shea T."/>
            <person name="Shenoy N."/>
            <person name="Sisk P."/>
            <person name="Stolte C."/>
            <person name="Sykes S."/>
            <person name="Wortman J."/>
            <person name="Nusbaum C."/>
            <person name="Birren B."/>
        </authorList>
    </citation>
    <scope>NUCLEOTIDE SEQUENCE [LARGE SCALE GENOMIC DNA]</scope>
    <source>
        <strain evidence="1">HDV247</strain>
    </source>
</reference>
<evidence type="ECO:0000313" key="1">
    <source>
        <dbReference type="EMBL" id="EXA44959.1"/>
    </source>
</evidence>
<dbReference type="HOGENOM" id="CLU_2386227_0_0_1"/>
<gene>
    <name evidence="1" type="ORF">FOVG_06211</name>
</gene>
<reference evidence="1" key="2">
    <citation type="submission" date="2012-05" db="EMBL/GenBank/DDBJ databases">
        <title>Annotation of the Genome Sequence of Fusarium oxysporum HDV247.</title>
        <authorList>
            <consortium name="The Broad Institute Genomics Platform"/>
            <person name="Ma L.-J."/>
            <person name="Corby-Kistler H."/>
            <person name="Broz K."/>
            <person name="Gale L.R."/>
            <person name="Jonkers W."/>
            <person name="O'Donnell K."/>
            <person name="Ploetz R."/>
            <person name="Steinberg C."/>
            <person name="Schwartz D.C."/>
            <person name="VanEtten H."/>
            <person name="Zhou S."/>
            <person name="Young S.K."/>
            <person name="Zeng Q."/>
            <person name="Gargeya S."/>
            <person name="Fitzgerald M."/>
            <person name="Abouelleil A."/>
            <person name="Alvarado L."/>
            <person name="Chapman S.B."/>
            <person name="Gainer-Dewar J."/>
            <person name="Goldberg J."/>
            <person name="Griggs A."/>
            <person name="Gujja S."/>
            <person name="Hansen M."/>
            <person name="Howarth C."/>
            <person name="Imamovic A."/>
            <person name="Ireland A."/>
            <person name="Larimer J."/>
            <person name="McCowan C."/>
            <person name="Murphy C."/>
            <person name="Pearson M."/>
            <person name="Poon T.W."/>
            <person name="Priest M."/>
            <person name="Roberts A."/>
            <person name="Saif S."/>
            <person name="Shea T."/>
            <person name="Sykes S."/>
            <person name="Wortman J."/>
            <person name="Nusbaum C."/>
            <person name="Birren B."/>
        </authorList>
    </citation>
    <scope>NUCLEOTIDE SEQUENCE</scope>
    <source>
        <strain evidence="1">HDV247</strain>
    </source>
</reference>
<protein>
    <submittedName>
        <fullName evidence="1">Uncharacterized protein</fullName>
    </submittedName>
</protein>
<dbReference type="EMBL" id="JH650971">
    <property type="protein sequence ID" value="EXA44959.1"/>
    <property type="molecule type" value="Genomic_DNA"/>
</dbReference>